<dbReference type="OrthoDB" id="9761969at2"/>
<dbReference type="InterPro" id="IPR051325">
    <property type="entry name" value="Nudix_hydrolase_domain"/>
</dbReference>
<organism evidence="4 5">
    <name type="scientific">Rhodanobacter denitrificans</name>
    <dbReference type="NCBI Taxonomy" id="666685"/>
    <lineage>
        <taxon>Bacteria</taxon>
        <taxon>Pseudomonadati</taxon>
        <taxon>Pseudomonadota</taxon>
        <taxon>Gammaproteobacteria</taxon>
        <taxon>Lysobacterales</taxon>
        <taxon>Rhodanobacteraceae</taxon>
        <taxon>Rhodanobacter</taxon>
    </lineage>
</organism>
<dbReference type="PROSITE" id="PS51462">
    <property type="entry name" value="NUDIX"/>
    <property type="match status" value="1"/>
</dbReference>
<evidence type="ECO:0000313" key="4">
    <source>
        <dbReference type="EMBL" id="RCS31267.1"/>
    </source>
</evidence>
<sequence length="158" mass="17489">MSSAPGLPVRCRMVSVLVLRGTGSGTRMLLVRRAGAYLDGVWSYVAGHVEAGETGWQAALRELREETRLLPATLHATSFCEQFYSVRSDGIELVPAFVARVADDVAVRLNGEHSAFRWATFDEACGLLPFGSQRDLLAHVRREFVEREPSPFLRIALD</sequence>
<dbReference type="PANTHER" id="PTHR21340">
    <property type="entry name" value="DIADENOSINE 5,5-P1,P4-TETRAPHOSPHATE PYROPHOSPHOHYDROLASE MUTT"/>
    <property type="match status" value="1"/>
</dbReference>
<dbReference type="Gene3D" id="3.90.79.10">
    <property type="entry name" value="Nucleoside Triphosphate Pyrophosphohydrolase"/>
    <property type="match status" value="1"/>
</dbReference>
<dbReference type="PROSITE" id="PS00893">
    <property type="entry name" value="NUDIX_BOX"/>
    <property type="match status" value="1"/>
</dbReference>
<dbReference type="GO" id="GO:0004081">
    <property type="term" value="F:bis(5'-nucleosyl)-tetraphosphatase (asymmetrical) activity"/>
    <property type="evidence" value="ECO:0007669"/>
    <property type="project" value="TreeGrafter"/>
</dbReference>
<comment type="caution">
    <text evidence="4">The sequence shown here is derived from an EMBL/GenBank/DDBJ whole genome shotgun (WGS) entry which is preliminary data.</text>
</comment>
<dbReference type="SUPFAM" id="SSF55811">
    <property type="entry name" value="Nudix"/>
    <property type="match status" value="1"/>
</dbReference>
<dbReference type="GO" id="GO:0006167">
    <property type="term" value="P:AMP biosynthetic process"/>
    <property type="evidence" value="ECO:0007669"/>
    <property type="project" value="TreeGrafter"/>
</dbReference>
<name>A0A368KHD2_9GAMM</name>
<feature type="domain" description="Nudix hydrolase" evidence="3">
    <location>
        <begin position="9"/>
        <end position="141"/>
    </location>
</feature>
<reference evidence="4 5" key="1">
    <citation type="submission" date="2018-05" db="EMBL/GenBank/DDBJ databases">
        <title>Draft genome sequence of Rhodanobacter denitrificans Yn1 isolated from gold copper mine.</title>
        <authorList>
            <person name="Yang N."/>
            <person name="Mazhar H.S."/>
            <person name="Rensing C."/>
        </authorList>
    </citation>
    <scope>NUCLEOTIDE SEQUENCE [LARGE SCALE GENOMIC DNA]</scope>
    <source>
        <strain evidence="4 5">Yn1</strain>
    </source>
</reference>
<evidence type="ECO:0000256" key="1">
    <source>
        <dbReference type="ARBA" id="ARBA00001946"/>
    </source>
</evidence>
<dbReference type="InterPro" id="IPR015797">
    <property type="entry name" value="NUDIX_hydrolase-like_dom_sf"/>
</dbReference>
<dbReference type="Pfam" id="PF00293">
    <property type="entry name" value="NUDIX"/>
    <property type="match status" value="1"/>
</dbReference>
<evidence type="ECO:0000259" key="3">
    <source>
        <dbReference type="PROSITE" id="PS51462"/>
    </source>
</evidence>
<comment type="cofactor">
    <cofactor evidence="1">
        <name>Mg(2+)</name>
        <dbReference type="ChEBI" id="CHEBI:18420"/>
    </cofactor>
</comment>
<proteinExistence type="predicted"/>
<evidence type="ECO:0000256" key="2">
    <source>
        <dbReference type="ARBA" id="ARBA00022801"/>
    </source>
</evidence>
<dbReference type="EMBL" id="QFWQ01000003">
    <property type="protein sequence ID" value="RCS31267.1"/>
    <property type="molecule type" value="Genomic_DNA"/>
</dbReference>
<dbReference type="InterPro" id="IPR020084">
    <property type="entry name" value="NUDIX_hydrolase_CS"/>
</dbReference>
<accession>A0A368KHD2</accession>
<gene>
    <name evidence="4" type="ORF">DEO45_04520</name>
</gene>
<protein>
    <submittedName>
        <fullName evidence="4">NUDIX domain-containing protein</fullName>
    </submittedName>
</protein>
<dbReference type="PANTHER" id="PTHR21340:SF0">
    <property type="entry name" value="BIS(5'-NUCLEOSYL)-TETRAPHOSPHATASE [ASYMMETRICAL]"/>
    <property type="match status" value="1"/>
</dbReference>
<evidence type="ECO:0000313" key="5">
    <source>
        <dbReference type="Proteomes" id="UP000252387"/>
    </source>
</evidence>
<keyword evidence="2" id="KW-0378">Hydrolase</keyword>
<dbReference type="CDD" id="cd04664">
    <property type="entry name" value="NUDIX_DHNTPase_like"/>
    <property type="match status" value="1"/>
</dbReference>
<dbReference type="GO" id="GO:0006754">
    <property type="term" value="P:ATP biosynthetic process"/>
    <property type="evidence" value="ECO:0007669"/>
    <property type="project" value="TreeGrafter"/>
</dbReference>
<dbReference type="Proteomes" id="UP000252387">
    <property type="component" value="Unassembled WGS sequence"/>
</dbReference>
<keyword evidence="5" id="KW-1185">Reference proteome</keyword>
<dbReference type="RefSeq" id="WP_114341323.1">
    <property type="nucleotide sequence ID" value="NZ_QFWQ01000003.1"/>
</dbReference>
<dbReference type="AlphaFoldDB" id="A0A368KHD2"/>
<dbReference type="InterPro" id="IPR000086">
    <property type="entry name" value="NUDIX_hydrolase_dom"/>
</dbReference>